<keyword evidence="5" id="KW-1185">Reference proteome</keyword>
<protein>
    <submittedName>
        <fullName evidence="4">Uncharacterized protein</fullName>
    </submittedName>
</protein>
<gene>
    <name evidence="4" type="ORF">T459_30387</name>
</gene>
<reference evidence="4 5" key="2">
    <citation type="journal article" date="2017" name="Genome Biol.">
        <title>New reference genome sequences of hot pepper reveal the massive evolution of plant disease-resistance genes by retroduplication.</title>
        <authorList>
            <person name="Kim S."/>
            <person name="Park J."/>
            <person name="Yeom S.I."/>
            <person name="Kim Y.M."/>
            <person name="Seo E."/>
            <person name="Kim K.T."/>
            <person name="Kim M.S."/>
            <person name="Lee J.M."/>
            <person name="Cheong K."/>
            <person name="Shin H.S."/>
            <person name="Kim S.B."/>
            <person name="Han K."/>
            <person name="Lee J."/>
            <person name="Park M."/>
            <person name="Lee H.A."/>
            <person name="Lee H.Y."/>
            <person name="Lee Y."/>
            <person name="Oh S."/>
            <person name="Lee J.H."/>
            <person name="Choi E."/>
            <person name="Choi E."/>
            <person name="Lee S.E."/>
            <person name="Jeon J."/>
            <person name="Kim H."/>
            <person name="Choi G."/>
            <person name="Song H."/>
            <person name="Lee J."/>
            <person name="Lee S.C."/>
            <person name="Kwon J.K."/>
            <person name="Lee H.Y."/>
            <person name="Koo N."/>
            <person name="Hong Y."/>
            <person name="Kim R.W."/>
            <person name="Kang W.H."/>
            <person name="Huh J.H."/>
            <person name="Kang B.C."/>
            <person name="Yang T.J."/>
            <person name="Lee Y.H."/>
            <person name="Bennetzen J.L."/>
            <person name="Choi D."/>
        </authorList>
    </citation>
    <scope>NUCLEOTIDE SEQUENCE [LARGE SCALE GENOMIC DNA]</scope>
    <source>
        <strain evidence="5">cv. CM334</strain>
    </source>
</reference>
<dbReference type="InterPro" id="IPR036549">
    <property type="entry name" value="CX6/COA6-like_sf"/>
</dbReference>
<dbReference type="Proteomes" id="UP000222542">
    <property type="component" value="Unassembled WGS sequence"/>
</dbReference>
<accession>A0A2G2Y8A9</accession>
<reference evidence="4 5" key="1">
    <citation type="journal article" date="2014" name="Nat. Genet.">
        <title>Genome sequence of the hot pepper provides insights into the evolution of pungency in Capsicum species.</title>
        <authorList>
            <person name="Kim S."/>
            <person name="Park M."/>
            <person name="Yeom S.I."/>
            <person name="Kim Y.M."/>
            <person name="Lee J.M."/>
            <person name="Lee H.A."/>
            <person name="Seo E."/>
            <person name="Choi J."/>
            <person name="Cheong K."/>
            <person name="Kim K.T."/>
            <person name="Jung K."/>
            <person name="Lee G.W."/>
            <person name="Oh S.K."/>
            <person name="Bae C."/>
            <person name="Kim S.B."/>
            <person name="Lee H.Y."/>
            <person name="Kim S.Y."/>
            <person name="Kim M.S."/>
            <person name="Kang B.C."/>
            <person name="Jo Y.D."/>
            <person name="Yang H.B."/>
            <person name="Jeong H.J."/>
            <person name="Kang W.H."/>
            <person name="Kwon J.K."/>
            <person name="Shin C."/>
            <person name="Lim J.Y."/>
            <person name="Park J.H."/>
            <person name="Huh J.H."/>
            <person name="Kim J.S."/>
            <person name="Kim B.D."/>
            <person name="Cohen O."/>
            <person name="Paran I."/>
            <person name="Suh M.C."/>
            <person name="Lee S.B."/>
            <person name="Kim Y.K."/>
            <person name="Shin Y."/>
            <person name="Noh S.J."/>
            <person name="Park J."/>
            <person name="Seo Y.S."/>
            <person name="Kwon S.Y."/>
            <person name="Kim H.A."/>
            <person name="Park J.M."/>
            <person name="Kim H.J."/>
            <person name="Choi S.B."/>
            <person name="Bosland P.W."/>
            <person name="Reeves G."/>
            <person name="Jo S.H."/>
            <person name="Lee B.W."/>
            <person name="Cho H.T."/>
            <person name="Choi H.S."/>
            <person name="Lee M.S."/>
            <person name="Yu Y."/>
            <person name="Do Choi Y."/>
            <person name="Park B.S."/>
            <person name="van Deynze A."/>
            <person name="Ashrafi H."/>
            <person name="Hill T."/>
            <person name="Kim W.T."/>
            <person name="Pai H.S."/>
            <person name="Ahn H.K."/>
            <person name="Yeam I."/>
            <person name="Giovannoni J.J."/>
            <person name="Rose J.K."/>
            <person name="Sorensen I."/>
            <person name="Lee S.J."/>
            <person name="Kim R.W."/>
            <person name="Choi I.Y."/>
            <person name="Choi B.S."/>
            <person name="Lim J.S."/>
            <person name="Lee Y.H."/>
            <person name="Choi D."/>
        </authorList>
    </citation>
    <scope>NUCLEOTIDE SEQUENCE [LARGE SCALE GENOMIC DNA]</scope>
    <source>
        <strain evidence="5">cv. CM334</strain>
    </source>
</reference>
<proteinExistence type="predicted"/>
<keyword evidence="2" id="KW-0496">Mitochondrion</keyword>
<dbReference type="GO" id="GO:0005739">
    <property type="term" value="C:mitochondrion"/>
    <property type="evidence" value="ECO:0007669"/>
    <property type="project" value="UniProtKB-SubCell"/>
</dbReference>
<evidence type="ECO:0000313" key="4">
    <source>
        <dbReference type="EMBL" id="PHT65962.1"/>
    </source>
</evidence>
<comment type="caution">
    <text evidence="4">The sequence shown here is derived from an EMBL/GenBank/DDBJ whole genome shotgun (WGS) entry which is preliminary data.</text>
</comment>
<sequence length="67" mass="7988">MIGNQLDTTPVFFRFPTTNQTRHYFSRYVEYHQLVTQLYTSHSSFVFLSVYFIFLSNRVVSLMKGIL</sequence>
<evidence type="ECO:0000256" key="3">
    <source>
        <dbReference type="SAM" id="Phobius"/>
    </source>
</evidence>
<dbReference type="EMBL" id="AYRZ02000012">
    <property type="protein sequence ID" value="PHT65962.1"/>
    <property type="molecule type" value="Genomic_DNA"/>
</dbReference>
<comment type="subcellular location">
    <subcellularLocation>
        <location evidence="1">Mitochondrion</location>
    </subcellularLocation>
</comment>
<keyword evidence="3" id="KW-0812">Transmembrane</keyword>
<dbReference type="Gramene" id="PHT65962">
    <property type="protein sequence ID" value="PHT65962"/>
    <property type="gene ID" value="T459_30387"/>
</dbReference>
<evidence type="ECO:0000256" key="1">
    <source>
        <dbReference type="ARBA" id="ARBA00004173"/>
    </source>
</evidence>
<dbReference type="STRING" id="4072.A0A2G2Y8A9"/>
<dbReference type="SUPFAM" id="SSF47694">
    <property type="entry name" value="Cytochrome c oxidase subunit h"/>
    <property type="match status" value="1"/>
</dbReference>
<keyword evidence="3" id="KW-0472">Membrane</keyword>
<keyword evidence="3" id="KW-1133">Transmembrane helix</keyword>
<evidence type="ECO:0000256" key="2">
    <source>
        <dbReference type="ARBA" id="ARBA00023128"/>
    </source>
</evidence>
<feature type="transmembrane region" description="Helical" evidence="3">
    <location>
        <begin position="34"/>
        <end position="54"/>
    </location>
</feature>
<dbReference type="AlphaFoldDB" id="A0A2G2Y8A9"/>
<evidence type="ECO:0000313" key="5">
    <source>
        <dbReference type="Proteomes" id="UP000222542"/>
    </source>
</evidence>
<organism evidence="4 5">
    <name type="scientific">Capsicum annuum</name>
    <name type="common">Capsicum pepper</name>
    <dbReference type="NCBI Taxonomy" id="4072"/>
    <lineage>
        <taxon>Eukaryota</taxon>
        <taxon>Viridiplantae</taxon>
        <taxon>Streptophyta</taxon>
        <taxon>Embryophyta</taxon>
        <taxon>Tracheophyta</taxon>
        <taxon>Spermatophyta</taxon>
        <taxon>Magnoliopsida</taxon>
        <taxon>eudicotyledons</taxon>
        <taxon>Gunneridae</taxon>
        <taxon>Pentapetalae</taxon>
        <taxon>asterids</taxon>
        <taxon>lamiids</taxon>
        <taxon>Solanales</taxon>
        <taxon>Solanaceae</taxon>
        <taxon>Solanoideae</taxon>
        <taxon>Capsiceae</taxon>
        <taxon>Capsicum</taxon>
    </lineage>
</organism>
<dbReference type="Gene3D" id="1.10.10.140">
    <property type="entry name" value="Cytochrome c oxidase, subunit VIb"/>
    <property type="match status" value="1"/>
</dbReference>
<name>A0A2G2Y8A9_CAPAN</name>